<gene>
    <name evidence="2" type="ORF">WB794_10395</name>
</gene>
<dbReference type="SUPFAM" id="SSF53474">
    <property type="entry name" value="alpha/beta-Hydrolases"/>
    <property type="match status" value="1"/>
</dbReference>
<accession>A0AAW9R879</accession>
<comment type="caution">
    <text evidence="2">The sequence shown here is derived from an EMBL/GenBank/DDBJ whole genome shotgun (WGS) entry which is preliminary data.</text>
</comment>
<dbReference type="InterPro" id="IPR046879">
    <property type="entry name" value="KANL3/Tex30_Abhydrolase"/>
</dbReference>
<sequence length="171" mass="18421">MAGHCILSHGLHSSPNASKVSALARVAQALGWSHERPDYSQIDAASDVRDIPRRLEKLLQSARRVSGPLVLAGSSMGAYISALASLQVRPAGLFLMAPPVALPGYPQRLDAARVPTRVIHGWHDELIAAQDVVDWCAERSVPLLLLDDNHRLEGHVDAIADEFGRFLGALA</sequence>
<proteinExistence type="predicted"/>
<dbReference type="Pfam" id="PF20408">
    <property type="entry name" value="Abhydrolase_11"/>
    <property type="match status" value="1"/>
</dbReference>
<name>A0AAW9R879_9GAMM</name>
<evidence type="ECO:0000313" key="3">
    <source>
        <dbReference type="Proteomes" id="UP001364472"/>
    </source>
</evidence>
<dbReference type="EMBL" id="JBBDHC010000015">
    <property type="protein sequence ID" value="MEJ1250078.1"/>
    <property type="molecule type" value="Genomic_DNA"/>
</dbReference>
<dbReference type="InterPro" id="IPR029058">
    <property type="entry name" value="AB_hydrolase_fold"/>
</dbReference>
<feature type="domain" description="KANL3/Tex30 alpha/beta hydrolase-like" evidence="1">
    <location>
        <begin position="6"/>
        <end position="150"/>
    </location>
</feature>
<organism evidence="2 3">
    <name type="scientific">Denitratimonas tolerans</name>
    <dbReference type="NCBI Taxonomy" id="1338420"/>
    <lineage>
        <taxon>Bacteria</taxon>
        <taxon>Pseudomonadati</taxon>
        <taxon>Pseudomonadota</taxon>
        <taxon>Gammaproteobacteria</taxon>
        <taxon>Lysobacterales</taxon>
        <taxon>Lysobacteraceae</taxon>
        <taxon>Denitratimonas</taxon>
    </lineage>
</organism>
<keyword evidence="3" id="KW-1185">Reference proteome</keyword>
<dbReference type="GO" id="GO:0016787">
    <property type="term" value="F:hydrolase activity"/>
    <property type="evidence" value="ECO:0007669"/>
    <property type="project" value="UniProtKB-KW"/>
</dbReference>
<dbReference type="AlphaFoldDB" id="A0AAW9R879"/>
<evidence type="ECO:0000259" key="1">
    <source>
        <dbReference type="Pfam" id="PF20408"/>
    </source>
</evidence>
<evidence type="ECO:0000313" key="2">
    <source>
        <dbReference type="EMBL" id="MEJ1250078.1"/>
    </source>
</evidence>
<dbReference type="Gene3D" id="3.40.50.1820">
    <property type="entry name" value="alpha/beta hydrolase"/>
    <property type="match status" value="1"/>
</dbReference>
<keyword evidence="2" id="KW-0378">Hydrolase</keyword>
<dbReference type="Proteomes" id="UP001364472">
    <property type="component" value="Unassembled WGS sequence"/>
</dbReference>
<reference evidence="2 3" key="1">
    <citation type="journal article" date="2016" name="Antonie Van Leeuwenhoek">
        <title>Denitratimonas tolerans gen. nov., sp. nov., a denitrifying bacterium isolated from a bioreactor for tannery wastewater treatment.</title>
        <authorList>
            <person name="Han S.I."/>
            <person name="Kim J.O."/>
            <person name="Lee Y.R."/>
            <person name="Ekpeghere K.I."/>
            <person name="Koh S.C."/>
            <person name="Whang K.S."/>
        </authorList>
    </citation>
    <scope>NUCLEOTIDE SEQUENCE [LARGE SCALE GENOMIC DNA]</scope>
    <source>
        <strain evidence="2 3">KACC 17565</strain>
    </source>
</reference>
<dbReference type="RefSeq" id="WP_337335782.1">
    <property type="nucleotide sequence ID" value="NZ_JBBDHC010000015.1"/>
</dbReference>
<protein>
    <submittedName>
        <fullName evidence="2">YqiA/YcfP family alpha/beta fold hydrolase</fullName>
    </submittedName>
</protein>